<reference evidence="8 9" key="1">
    <citation type="journal article" date="2019" name="Int. J. Syst. Evol. Microbiol.">
        <title>The Global Catalogue of Microorganisms (GCM) 10K type strain sequencing project: providing services to taxonomists for standard genome sequencing and annotation.</title>
        <authorList>
            <consortium name="The Broad Institute Genomics Platform"/>
            <consortium name="The Broad Institute Genome Sequencing Center for Infectious Disease"/>
            <person name="Wu L."/>
            <person name="Ma J."/>
        </authorList>
    </citation>
    <scope>NUCLEOTIDE SEQUENCE [LARGE SCALE GENOMIC DNA]</scope>
    <source>
        <strain evidence="8 9">JCM 15503</strain>
    </source>
</reference>
<comment type="subcellular location">
    <subcellularLocation>
        <location evidence="1">Membrane</location>
        <topology evidence="1">Multi-pass membrane protein</topology>
    </subcellularLocation>
</comment>
<dbReference type="PANTHER" id="PTHR38480">
    <property type="entry name" value="SLR0254 PROTEIN"/>
    <property type="match status" value="1"/>
</dbReference>
<dbReference type="PANTHER" id="PTHR38480:SF1">
    <property type="entry name" value="SLR0254 PROTEIN"/>
    <property type="match status" value="1"/>
</dbReference>
<evidence type="ECO:0000256" key="4">
    <source>
        <dbReference type="ARBA" id="ARBA00023136"/>
    </source>
</evidence>
<keyword evidence="2 6" id="KW-0812">Transmembrane</keyword>
<keyword evidence="4 6" id="KW-0472">Membrane</keyword>
<gene>
    <name evidence="8" type="ORF">GCM10009107_45660</name>
</gene>
<sequence>MPAAPVLLDTLHQVETPEGITLALRPAGLPARGQAYVIDLLIRMVVMGTLAALLAALKGFGTGLWLATAFLVEWFYPVLFELMPGAATPGKRIVGLQVLMDSGLPVTAGASVLRNLLRAVDFLPMAYFAGCISMLLRRDFRRLGDLVAGTLVVYAPAALNTQATVAGPALPPARPLTVAQQTAVLHLAERQRRLTPQRLDELAQRLAPWLPLDPHPTQAMSAGERLLALSRWLLGQREAAPASPSTPPTGDMRAGMR</sequence>
<evidence type="ECO:0000256" key="1">
    <source>
        <dbReference type="ARBA" id="ARBA00004141"/>
    </source>
</evidence>
<evidence type="ECO:0000313" key="8">
    <source>
        <dbReference type="EMBL" id="GAA0761854.1"/>
    </source>
</evidence>
<evidence type="ECO:0000256" key="5">
    <source>
        <dbReference type="SAM" id="MobiDB-lite"/>
    </source>
</evidence>
<evidence type="ECO:0000256" key="6">
    <source>
        <dbReference type="SAM" id="Phobius"/>
    </source>
</evidence>
<feature type="transmembrane region" description="Helical" evidence="6">
    <location>
        <begin position="63"/>
        <end position="82"/>
    </location>
</feature>
<keyword evidence="9" id="KW-1185">Reference proteome</keyword>
<feature type="transmembrane region" description="Helical" evidence="6">
    <location>
        <begin position="35"/>
        <end position="57"/>
    </location>
</feature>
<organism evidence="8 9">
    <name type="scientific">Ideonella azotifigens</name>
    <dbReference type="NCBI Taxonomy" id="513160"/>
    <lineage>
        <taxon>Bacteria</taxon>
        <taxon>Pseudomonadati</taxon>
        <taxon>Pseudomonadota</taxon>
        <taxon>Betaproteobacteria</taxon>
        <taxon>Burkholderiales</taxon>
        <taxon>Sphaerotilaceae</taxon>
        <taxon>Ideonella</taxon>
    </lineage>
</organism>
<feature type="region of interest" description="Disordered" evidence="5">
    <location>
        <begin position="238"/>
        <end position="257"/>
    </location>
</feature>
<feature type="domain" description="RDD" evidence="7">
    <location>
        <begin position="27"/>
        <end position="149"/>
    </location>
</feature>
<protein>
    <submittedName>
        <fullName evidence="8">RDD family protein</fullName>
    </submittedName>
</protein>
<evidence type="ECO:0000313" key="9">
    <source>
        <dbReference type="Proteomes" id="UP001500279"/>
    </source>
</evidence>
<keyword evidence="3 6" id="KW-1133">Transmembrane helix</keyword>
<evidence type="ECO:0000256" key="2">
    <source>
        <dbReference type="ARBA" id="ARBA00022692"/>
    </source>
</evidence>
<dbReference type="RefSeq" id="WP_231012226.1">
    <property type="nucleotide sequence ID" value="NZ_BAAAEW010000033.1"/>
</dbReference>
<accession>A0ABN1KCD6</accession>
<dbReference type="Pfam" id="PF06271">
    <property type="entry name" value="RDD"/>
    <property type="match status" value="1"/>
</dbReference>
<dbReference type="Proteomes" id="UP001500279">
    <property type="component" value="Unassembled WGS sequence"/>
</dbReference>
<evidence type="ECO:0000259" key="7">
    <source>
        <dbReference type="Pfam" id="PF06271"/>
    </source>
</evidence>
<comment type="caution">
    <text evidence="8">The sequence shown here is derived from an EMBL/GenBank/DDBJ whole genome shotgun (WGS) entry which is preliminary data.</text>
</comment>
<dbReference type="EMBL" id="BAAAEW010000033">
    <property type="protein sequence ID" value="GAA0761854.1"/>
    <property type="molecule type" value="Genomic_DNA"/>
</dbReference>
<proteinExistence type="predicted"/>
<evidence type="ECO:0000256" key="3">
    <source>
        <dbReference type="ARBA" id="ARBA00022989"/>
    </source>
</evidence>
<dbReference type="InterPro" id="IPR010432">
    <property type="entry name" value="RDD"/>
</dbReference>
<name>A0ABN1KCD6_9BURK</name>